<evidence type="ECO:0000313" key="3">
    <source>
        <dbReference type="EMBL" id="AAL63966.1"/>
    </source>
</evidence>
<evidence type="ECO:0000259" key="2">
    <source>
        <dbReference type="Pfam" id="PF07775"/>
    </source>
</evidence>
<organism evidence="3 4">
    <name type="scientific">Pyrobaculum aerophilum (strain ATCC 51768 / DSM 7523 / JCM 9630 / CIP 104966 / NBRC 100827 / IM2)</name>
    <dbReference type="NCBI Taxonomy" id="178306"/>
    <lineage>
        <taxon>Archaea</taxon>
        <taxon>Thermoproteota</taxon>
        <taxon>Thermoprotei</taxon>
        <taxon>Thermoproteales</taxon>
        <taxon>Thermoproteaceae</taxon>
        <taxon>Pyrobaculum</taxon>
    </lineage>
</organism>
<feature type="coiled-coil region" evidence="1">
    <location>
        <begin position="332"/>
        <end position="362"/>
    </location>
</feature>
<evidence type="ECO:0000313" key="4">
    <source>
        <dbReference type="Proteomes" id="UP000002439"/>
    </source>
</evidence>
<accession>Q8ZVU0</accession>
<sequence>MATENVIRLAEATRDDLPKIDATRGERTVTALLSLVTGGLFGVTVERALAERGKWTVGALGIASAVRSTPSNFYNAFSSVSGDEKPSEAKKLTFRIATLLADPAMREILAGRQGVEVRVEQKTENGKKYIYITFVDKDGHELLKAPWDADRGLMPLWAEGEVVELFKEVGKLAVAVSSGSKPLEELNEEEWKKVVETVRRVKKAIEWTVKAVAIGALPTDAVLLPGSEYVRGTSSYLSQTFTYWALAKDRIGLVRVYPSEEGLKPMWRVEGKYTEAVREVLSVSRAVFENLLTPNKQSEGGVDLKVALTDVKMNDELKKALETAAGEFWERVNELLALWKQLEEEAKEKKDEERKKVVMEVDKLGKYLRVLLPLAYAVEARKMGELSREEAALAVIFAVLYDGTVFRDEILLFIGGPEHVESPIMTRDHFTAFWLWALKELGLKPSSVYRGRGAHHIAFKGAELNGLLEAVTPALPALHELRDALTEFADAFKVVTREAVKRKFGIDWGYDVRNEMFFKKLEEVVTMAEDYVYRNVTVERDQLDTSGQLPKTVIRFKLGGEEVAYITVYWTGSKLLAQFDGSREKAEQLASIITALGGKAEVKPKNAKWTVHLHTDGIIAIRHDSWLNAVKGFVDELYSKGLISEDRYEQLVRDIATGPNTVNYAGVEFSVYHKTEGKYDFLEIRYHPGNEASKNAVVNALKARGLKEGVHFTVKEYGDYEIHVAVESYTKALEALARSWLRKGEYYAIDDRKRVISVKAEHKDAVVNTLKTAGLEEDRHFTVKWDGYYVIRITYEGLREIQRMALNGDVEAERFIRELEDVLRRRHGQNAVKRLIEVLTPAREEGTIDLPLEVRDERGNVVARVVDLRYEFVMGDQPVGQCAGEDCRLRIIVEYETEGERRQLKIVCYWVKKQKEKGNATVTYYYEAAWSRVKNDVEAAVLKALTGKAKRGRVQLFSSDLDTLYRFKALKDAVDKWRGGKPQSVVQRRGI</sequence>
<evidence type="ECO:0000256" key="1">
    <source>
        <dbReference type="SAM" id="Coils"/>
    </source>
</evidence>
<dbReference type="eggNOG" id="arCOG09780">
    <property type="taxonomic scope" value="Archaea"/>
</dbReference>
<dbReference type="PATRIC" id="fig|178306.9.peg.1572"/>
<name>Q8ZVU0_PYRAE</name>
<dbReference type="Proteomes" id="UP000002439">
    <property type="component" value="Chromosome"/>
</dbReference>
<gene>
    <name evidence="3" type="ordered locus">PAE2129</name>
</gene>
<feature type="domain" description="PaRep2b" evidence="2">
    <location>
        <begin position="468"/>
        <end position="982"/>
    </location>
</feature>
<proteinExistence type="predicted"/>
<dbReference type="STRING" id="178306.PAE2129"/>
<reference evidence="3 4" key="1">
    <citation type="journal article" date="2002" name="Proc. Natl. Acad. Sci. U.S.A.">
        <title>Genome sequence of the hyperthermophilic crenarchaeon Pyrobaculum aerophilum.</title>
        <authorList>
            <person name="Fitz-Gibbon S.T."/>
            <person name="Ladner H."/>
            <person name="Kim U.J."/>
            <person name="Stetter K.O."/>
            <person name="Simon M.I."/>
            <person name="Miller J.H."/>
        </authorList>
    </citation>
    <scope>NUCLEOTIDE SEQUENCE [LARGE SCALE GENOMIC DNA]</scope>
    <source>
        <strain evidence="4">ATCC 51768 / DSM 7523 / JCM 9630 / CIP 104966 / NBRC 100827 / IM2</strain>
    </source>
</reference>
<keyword evidence="4" id="KW-1185">Reference proteome</keyword>
<dbReference type="EnsemblBacteria" id="AAL63966">
    <property type="protein sequence ID" value="AAL63966"/>
    <property type="gene ID" value="PAE2129"/>
</dbReference>
<dbReference type="InParanoid" id="Q8ZVU0"/>
<dbReference type="InterPro" id="IPR011689">
    <property type="entry name" value="PaRep2b"/>
</dbReference>
<dbReference type="KEGG" id="pai:PAE2129"/>
<keyword evidence="1" id="KW-0175">Coiled coil</keyword>
<dbReference type="RefSeq" id="WP_011008434.1">
    <property type="nucleotide sequence ID" value="NC_003364.1"/>
</dbReference>
<dbReference type="HOGENOM" id="CLU_007633_0_0_2"/>
<protein>
    <submittedName>
        <fullName evidence="3">PaREP2b</fullName>
    </submittedName>
</protein>
<dbReference type="GeneID" id="68225683"/>
<dbReference type="Pfam" id="PF07775">
    <property type="entry name" value="PaRep2b"/>
    <property type="match status" value="1"/>
</dbReference>
<dbReference type="EMBL" id="AE009441">
    <property type="protein sequence ID" value="AAL63966.1"/>
    <property type="molecule type" value="Genomic_DNA"/>
</dbReference>
<dbReference type="AlphaFoldDB" id="Q8ZVU0"/>